<feature type="transmembrane region" description="Helical" evidence="7">
    <location>
        <begin position="130"/>
        <end position="162"/>
    </location>
</feature>
<evidence type="ECO:0000256" key="7">
    <source>
        <dbReference type="SAM" id="Phobius"/>
    </source>
</evidence>
<keyword evidence="5 7" id="KW-1133">Transmembrane helix</keyword>
<dbReference type="Gene3D" id="3.30.70.100">
    <property type="match status" value="1"/>
</dbReference>
<evidence type="ECO:0000256" key="2">
    <source>
        <dbReference type="ARBA" id="ARBA00008017"/>
    </source>
</evidence>
<dbReference type="SUPFAM" id="SSF82861">
    <property type="entry name" value="Mechanosensitive channel protein MscS (YggB), transmembrane region"/>
    <property type="match status" value="1"/>
</dbReference>
<feature type="domain" description="Mechanosensitive ion channel MscS" evidence="8">
    <location>
        <begin position="149"/>
        <end position="215"/>
    </location>
</feature>
<dbReference type="RefSeq" id="WP_147188484.1">
    <property type="nucleotide sequence ID" value="NZ_CP042435.1"/>
</dbReference>
<dbReference type="Pfam" id="PF05552">
    <property type="entry name" value="MS_channel_1st_1"/>
    <property type="match status" value="1"/>
</dbReference>
<dbReference type="InterPro" id="IPR006686">
    <property type="entry name" value="MscS_channel_CS"/>
</dbReference>
<keyword evidence="6 7" id="KW-0472">Membrane</keyword>
<dbReference type="InterPro" id="IPR011014">
    <property type="entry name" value="MscS_channel_TM-2"/>
</dbReference>
<dbReference type="InterPro" id="IPR045275">
    <property type="entry name" value="MscS_archaea/bacteria_type"/>
</dbReference>
<comment type="subcellular location">
    <subcellularLocation>
        <location evidence="1">Cell membrane</location>
        <topology evidence="1">Multi-pass membrane protein</topology>
    </subcellularLocation>
</comment>
<protein>
    <submittedName>
        <fullName evidence="9">Mechanosensitive ion channel family protein</fullName>
    </submittedName>
</protein>
<evidence type="ECO:0000313" key="10">
    <source>
        <dbReference type="Proteomes" id="UP000321533"/>
    </source>
</evidence>
<organism evidence="9 10">
    <name type="scientific">Panacibacter ginsenosidivorans</name>
    <dbReference type="NCBI Taxonomy" id="1813871"/>
    <lineage>
        <taxon>Bacteria</taxon>
        <taxon>Pseudomonadati</taxon>
        <taxon>Bacteroidota</taxon>
        <taxon>Chitinophagia</taxon>
        <taxon>Chitinophagales</taxon>
        <taxon>Chitinophagaceae</taxon>
        <taxon>Panacibacter</taxon>
    </lineage>
</organism>
<dbReference type="AlphaFoldDB" id="A0A5B8V5L6"/>
<evidence type="ECO:0000256" key="1">
    <source>
        <dbReference type="ARBA" id="ARBA00004651"/>
    </source>
</evidence>
<dbReference type="PROSITE" id="PS01246">
    <property type="entry name" value="UPF0003"/>
    <property type="match status" value="1"/>
</dbReference>
<reference evidence="9 10" key="1">
    <citation type="journal article" date="2016" name="Int. J. Syst. Evol. Microbiol.">
        <title>Panacibacter ginsenosidivorans gen. nov., sp. nov., with ginsenoside converting activity isolated from soil of a ginseng field.</title>
        <authorList>
            <person name="Siddiqi M.Z."/>
            <person name="Muhammad Shafi S."/>
            <person name="Choi K.D."/>
            <person name="Im W.T."/>
        </authorList>
    </citation>
    <scope>NUCLEOTIDE SEQUENCE [LARGE SCALE GENOMIC DNA]</scope>
    <source>
        <strain evidence="9 10">Gsoil1550</strain>
    </source>
</reference>
<evidence type="ECO:0000256" key="3">
    <source>
        <dbReference type="ARBA" id="ARBA00022475"/>
    </source>
</evidence>
<evidence type="ECO:0000256" key="5">
    <source>
        <dbReference type="ARBA" id="ARBA00022989"/>
    </source>
</evidence>
<dbReference type="InterPro" id="IPR023408">
    <property type="entry name" value="MscS_beta-dom_sf"/>
</dbReference>
<dbReference type="OrthoDB" id="9809206at2"/>
<dbReference type="EMBL" id="CP042435">
    <property type="protein sequence ID" value="QEC66684.1"/>
    <property type="molecule type" value="Genomic_DNA"/>
</dbReference>
<dbReference type="Pfam" id="PF00924">
    <property type="entry name" value="MS_channel_2nd"/>
    <property type="match status" value="1"/>
</dbReference>
<keyword evidence="3" id="KW-1003">Cell membrane</keyword>
<feature type="transmembrane region" description="Helical" evidence="7">
    <location>
        <begin position="59"/>
        <end position="83"/>
    </location>
</feature>
<evidence type="ECO:0000256" key="4">
    <source>
        <dbReference type="ARBA" id="ARBA00022692"/>
    </source>
</evidence>
<dbReference type="Gene3D" id="2.30.30.60">
    <property type="match status" value="1"/>
</dbReference>
<dbReference type="Gene3D" id="1.10.287.1260">
    <property type="match status" value="1"/>
</dbReference>
<feature type="transmembrane region" description="Helical" evidence="7">
    <location>
        <begin position="103"/>
        <end position="124"/>
    </location>
</feature>
<sequence>MMVFISNNKILYVRLSKLHQRYKYNVTISWHVFRISTVLNSPNMHFDINKFYSTAYNWILAFGPRLIAAIIFFVVAQWTIRILKRGMNKALFKKNISSSLKPFLVSLTAAILQVLTVLVVLQILNLRLTIFTAIVGGISVAAGLALSGTLQNFTSGVLILLLKPYRSGDTIVAQGYEGIVKSIQIFYTLINTYDNKTVVVPNSKLSNEVIVNLSRETTRRLDISLKLGFGIDFDKIKNVVNDTIKNFPGITSNPKPDLGIAEVLADGYRVELNVWVSSKDFHKLRNSLQEKLICDMKKAEIKLPGT</sequence>
<dbReference type="SUPFAM" id="SSF50182">
    <property type="entry name" value="Sm-like ribonucleoproteins"/>
    <property type="match status" value="1"/>
</dbReference>
<proteinExistence type="inferred from homology"/>
<dbReference type="InterPro" id="IPR010920">
    <property type="entry name" value="LSM_dom_sf"/>
</dbReference>
<accession>A0A5B8V5L6</accession>
<comment type="similarity">
    <text evidence="2">Belongs to the MscS (TC 1.A.23) family.</text>
</comment>
<dbReference type="KEGG" id="pgin:FRZ67_04975"/>
<dbReference type="InterPro" id="IPR006685">
    <property type="entry name" value="MscS_channel_2nd"/>
</dbReference>
<evidence type="ECO:0000256" key="6">
    <source>
        <dbReference type="ARBA" id="ARBA00023136"/>
    </source>
</evidence>
<dbReference type="InterPro" id="IPR008910">
    <property type="entry name" value="MSC_TM_helix"/>
</dbReference>
<evidence type="ECO:0000259" key="8">
    <source>
        <dbReference type="Pfam" id="PF00924"/>
    </source>
</evidence>
<keyword evidence="10" id="KW-1185">Reference proteome</keyword>
<dbReference type="PANTHER" id="PTHR30221">
    <property type="entry name" value="SMALL-CONDUCTANCE MECHANOSENSITIVE CHANNEL"/>
    <property type="match status" value="1"/>
</dbReference>
<dbReference type="GO" id="GO:0005886">
    <property type="term" value="C:plasma membrane"/>
    <property type="evidence" value="ECO:0007669"/>
    <property type="project" value="UniProtKB-SubCell"/>
</dbReference>
<dbReference type="PANTHER" id="PTHR30221:SF1">
    <property type="entry name" value="SMALL-CONDUCTANCE MECHANOSENSITIVE CHANNEL"/>
    <property type="match status" value="1"/>
</dbReference>
<dbReference type="Proteomes" id="UP000321533">
    <property type="component" value="Chromosome"/>
</dbReference>
<keyword evidence="4 7" id="KW-0812">Transmembrane</keyword>
<dbReference type="GO" id="GO:0008381">
    <property type="term" value="F:mechanosensitive monoatomic ion channel activity"/>
    <property type="evidence" value="ECO:0007669"/>
    <property type="project" value="InterPro"/>
</dbReference>
<dbReference type="InterPro" id="IPR011066">
    <property type="entry name" value="MscS_channel_C_sf"/>
</dbReference>
<gene>
    <name evidence="9" type="ORF">FRZ67_04975</name>
</gene>
<dbReference type="SUPFAM" id="SSF82689">
    <property type="entry name" value="Mechanosensitive channel protein MscS (YggB), C-terminal domain"/>
    <property type="match status" value="1"/>
</dbReference>
<evidence type="ECO:0000313" key="9">
    <source>
        <dbReference type="EMBL" id="QEC66684.1"/>
    </source>
</evidence>
<name>A0A5B8V5L6_9BACT</name>